<keyword evidence="2" id="KW-1185">Reference proteome</keyword>
<gene>
    <name evidence="1" type="ORF">C7H52_12890</name>
</gene>
<dbReference type="RefSeq" id="WP_106464310.1">
    <property type="nucleotide sequence ID" value="NZ_PXOQ01000015.1"/>
</dbReference>
<dbReference type="Proteomes" id="UP000238426">
    <property type="component" value="Unassembled WGS sequence"/>
</dbReference>
<name>A0A2T1N5K7_9FLAO</name>
<comment type="caution">
    <text evidence="1">The sequence shown here is derived from an EMBL/GenBank/DDBJ whole genome shotgun (WGS) entry which is preliminary data.</text>
</comment>
<proteinExistence type="predicted"/>
<evidence type="ECO:0000313" key="2">
    <source>
        <dbReference type="Proteomes" id="UP000238426"/>
    </source>
</evidence>
<dbReference type="AlphaFoldDB" id="A0A2T1N5K7"/>
<accession>A0A2T1N5K7</accession>
<dbReference type="EMBL" id="PXOQ01000015">
    <property type="protein sequence ID" value="PSG86572.1"/>
    <property type="molecule type" value="Genomic_DNA"/>
</dbReference>
<protein>
    <submittedName>
        <fullName evidence="1">Uncharacterized protein</fullName>
    </submittedName>
</protein>
<reference evidence="1 2" key="1">
    <citation type="submission" date="2018-03" db="EMBL/GenBank/DDBJ databases">
        <title>Mesoflavibacter sp. HG37 and Mesoflavibacter sp. HG96 sp.nov., two marine bacteria isolated from seawater of Western Pacific Ocean.</title>
        <authorList>
            <person name="Cheng H."/>
            <person name="Wu Y.-H."/>
            <person name="Guo L.-L."/>
            <person name="Xu X.-W."/>
        </authorList>
    </citation>
    <scope>NUCLEOTIDE SEQUENCE [LARGE SCALE GENOMIC DNA]</scope>
    <source>
        <strain evidence="1 2">KCTC 32269</strain>
    </source>
</reference>
<sequence>MENTTHTPVLDFCLNIFYQRVRLSDKKIIYPIREDINTSNLGLYILAIHPELEFGNHNYSDNIKWLQLVQTSLFLIIAGKLLKGEIELYKYNDKEYFLLGLFKRTIENYYLKPIKLTSSNNTFENNINETLNYCKKRYQQDNNLNKFINTFFSKYLNNYSVKYPAKTFWKLNLKKLSHENKTVNLIESEALFGIYKKYNLNISDAILNDIIENQYKIKQAFFNDNQSSHFNPTVFSQKLSSIIEKDLNNRI</sequence>
<evidence type="ECO:0000313" key="1">
    <source>
        <dbReference type="EMBL" id="PSG86572.1"/>
    </source>
</evidence>
<organism evidence="1 2">
    <name type="scientific">Aurantibacter aestuarii</name>
    <dbReference type="NCBI Taxonomy" id="1266046"/>
    <lineage>
        <taxon>Bacteria</taxon>
        <taxon>Pseudomonadati</taxon>
        <taxon>Bacteroidota</taxon>
        <taxon>Flavobacteriia</taxon>
        <taxon>Flavobacteriales</taxon>
        <taxon>Flavobacteriaceae</taxon>
        <taxon>Aurantibacter</taxon>
    </lineage>
</organism>